<feature type="active site" evidence="3">
    <location>
        <position position="174"/>
    </location>
</feature>
<dbReference type="InterPro" id="IPR015815">
    <property type="entry name" value="HIBADH-related"/>
</dbReference>
<dbReference type="InterPro" id="IPR006115">
    <property type="entry name" value="6PGDH_NADP-bd"/>
</dbReference>
<evidence type="ECO:0000313" key="7">
    <source>
        <dbReference type="Proteomes" id="UP000248795"/>
    </source>
</evidence>
<keyword evidence="1" id="KW-0560">Oxidoreductase</keyword>
<dbReference type="InterPro" id="IPR036291">
    <property type="entry name" value="NAD(P)-bd_dom_sf"/>
</dbReference>
<evidence type="ECO:0000256" key="1">
    <source>
        <dbReference type="ARBA" id="ARBA00023002"/>
    </source>
</evidence>
<keyword evidence="2" id="KW-0520">NAD</keyword>
<feature type="domain" description="3-hydroxyisobutyrate dehydrogenase-like NAD-binding" evidence="5">
    <location>
        <begin position="168"/>
        <end position="279"/>
    </location>
</feature>
<feature type="domain" description="6-phosphogluconate dehydrogenase NADP-binding" evidence="4">
    <location>
        <begin position="5"/>
        <end position="165"/>
    </location>
</feature>
<dbReference type="Pfam" id="PF03446">
    <property type="entry name" value="NAD_binding_2"/>
    <property type="match status" value="1"/>
</dbReference>
<dbReference type="GO" id="GO:0050661">
    <property type="term" value="F:NADP binding"/>
    <property type="evidence" value="ECO:0007669"/>
    <property type="project" value="InterPro"/>
</dbReference>
<dbReference type="PANTHER" id="PTHR43060">
    <property type="entry name" value="3-HYDROXYISOBUTYRATE DEHYDROGENASE-LIKE 1, MITOCHONDRIAL-RELATED"/>
    <property type="match status" value="1"/>
</dbReference>
<dbReference type="SUPFAM" id="SSF48179">
    <property type="entry name" value="6-phosphogluconate dehydrogenase C-terminal domain-like"/>
    <property type="match status" value="1"/>
</dbReference>
<dbReference type="GO" id="GO:0016491">
    <property type="term" value="F:oxidoreductase activity"/>
    <property type="evidence" value="ECO:0007669"/>
    <property type="project" value="UniProtKB-KW"/>
</dbReference>
<evidence type="ECO:0000259" key="5">
    <source>
        <dbReference type="Pfam" id="PF14833"/>
    </source>
</evidence>
<dbReference type="RefSeq" id="WP_111197544.1">
    <property type="nucleotide sequence ID" value="NZ_QKVK01000003.1"/>
</dbReference>
<dbReference type="Proteomes" id="UP000248795">
    <property type="component" value="Unassembled WGS sequence"/>
</dbReference>
<sequence>MTIKRVGLIGVGLMGHGIGKNILEKGYQLTVMAHQKRGPVDDLVARGAHERNNPLSVAKESDLVILCVTGSPQVEHIIHGEYGIINAVRPGLIIADCSTAEPDSTKRLAADIEAKGGHFVDTPMTRTPKEAEAGKLGLMTGGPAEVIARIRPVLDCFADTIVHAGGVGSAHQLKLINNFLSICHAAVAAEAITVAAKAGVDMQALKDIVMAGGAASVMFGRLINVPLHNDDTSAQFAIRNARKDLRYYTNMTEQLPATSFLAETAHQITVMADNMGYGERFIPRLIDVLMKVNGVKP</sequence>
<accession>A0A2W2BLZ2</accession>
<dbReference type="Gene3D" id="3.40.50.720">
    <property type="entry name" value="NAD(P)-binding Rossmann-like Domain"/>
    <property type="match status" value="1"/>
</dbReference>
<dbReference type="Gene3D" id="1.10.1040.10">
    <property type="entry name" value="N-(1-d-carboxylethyl)-l-norvaline Dehydrogenase, domain 2"/>
    <property type="match status" value="1"/>
</dbReference>
<gene>
    <name evidence="6" type="ORF">DK847_07890</name>
</gene>
<dbReference type="PIRSF" id="PIRSF000103">
    <property type="entry name" value="HIBADH"/>
    <property type="match status" value="1"/>
</dbReference>
<reference evidence="7" key="1">
    <citation type="submission" date="2018-06" db="EMBL/GenBank/DDBJ databases">
        <title>Aestuariibacter litoralis strain KCTC 52945T.</title>
        <authorList>
            <person name="Li X."/>
            <person name="Salam N."/>
            <person name="Li J.-L."/>
            <person name="Chen Y.-M."/>
            <person name="Yang Z.-W."/>
            <person name="Zhang L.-Y."/>
            <person name="Han M.-X."/>
            <person name="Xiao M."/>
            <person name="Li W.-J."/>
        </authorList>
    </citation>
    <scope>NUCLEOTIDE SEQUENCE [LARGE SCALE GENOMIC DNA]</scope>
    <source>
        <strain evidence="7">KCTC 52945</strain>
    </source>
</reference>
<evidence type="ECO:0000256" key="2">
    <source>
        <dbReference type="ARBA" id="ARBA00023027"/>
    </source>
</evidence>
<dbReference type="AlphaFoldDB" id="A0A2W2BLZ2"/>
<evidence type="ECO:0000259" key="4">
    <source>
        <dbReference type="Pfam" id="PF03446"/>
    </source>
</evidence>
<organism evidence="6 7">
    <name type="scientific">Aestuariivirga litoralis</name>
    <dbReference type="NCBI Taxonomy" id="2650924"/>
    <lineage>
        <taxon>Bacteria</taxon>
        <taxon>Pseudomonadati</taxon>
        <taxon>Pseudomonadota</taxon>
        <taxon>Alphaproteobacteria</taxon>
        <taxon>Hyphomicrobiales</taxon>
        <taxon>Aestuariivirgaceae</taxon>
        <taxon>Aestuariivirga</taxon>
    </lineage>
</organism>
<dbReference type="Pfam" id="PF14833">
    <property type="entry name" value="NAD_binding_11"/>
    <property type="match status" value="1"/>
</dbReference>
<evidence type="ECO:0000256" key="3">
    <source>
        <dbReference type="PIRSR" id="PIRSR000103-1"/>
    </source>
</evidence>
<protein>
    <submittedName>
        <fullName evidence="6">NAD(P)-dependent oxidoreductase</fullName>
    </submittedName>
</protein>
<dbReference type="InterPro" id="IPR013328">
    <property type="entry name" value="6PGD_dom2"/>
</dbReference>
<name>A0A2W2BLZ2_9HYPH</name>
<evidence type="ECO:0000313" key="6">
    <source>
        <dbReference type="EMBL" id="PZF77239.1"/>
    </source>
</evidence>
<dbReference type="GO" id="GO:0051287">
    <property type="term" value="F:NAD binding"/>
    <property type="evidence" value="ECO:0007669"/>
    <property type="project" value="InterPro"/>
</dbReference>
<comment type="caution">
    <text evidence="6">The sequence shown here is derived from an EMBL/GenBank/DDBJ whole genome shotgun (WGS) entry which is preliminary data.</text>
</comment>
<dbReference type="EMBL" id="QKVK01000003">
    <property type="protein sequence ID" value="PZF77239.1"/>
    <property type="molecule type" value="Genomic_DNA"/>
</dbReference>
<dbReference type="InterPro" id="IPR008927">
    <property type="entry name" value="6-PGluconate_DH-like_C_sf"/>
</dbReference>
<proteinExistence type="predicted"/>
<dbReference type="InterPro" id="IPR029154">
    <property type="entry name" value="HIBADH-like_NADP-bd"/>
</dbReference>
<dbReference type="PANTHER" id="PTHR43060:SF15">
    <property type="entry name" value="3-HYDROXYISOBUTYRATE DEHYDROGENASE-LIKE 1, MITOCHONDRIAL-RELATED"/>
    <property type="match status" value="1"/>
</dbReference>
<keyword evidence="7" id="KW-1185">Reference proteome</keyword>
<dbReference type="SUPFAM" id="SSF51735">
    <property type="entry name" value="NAD(P)-binding Rossmann-fold domains"/>
    <property type="match status" value="1"/>
</dbReference>